<proteinExistence type="predicted"/>
<gene>
    <name evidence="1" type="ORF">COMA2_30343</name>
</gene>
<dbReference type="Proteomes" id="UP000198736">
    <property type="component" value="Unassembled WGS sequence"/>
</dbReference>
<reference evidence="2" key="1">
    <citation type="submission" date="2015-10" db="EMBL/GenBank/DDBJ databases">
        <authorList>
            <person name="Luecker S."/>
            <person name="Luecker S."/>
        </authorList>
    </citation>
    <scope>NUCLEOTIDE SEQUENCE [LARGE SCALE GENOMIC DNA]</scope>
</reference>
<protein>
    <submittedName>
        <fullName evidence="1">Uncharacterized protein</fullName>
    </submittedName>
</protein>
<keyword evidence="2" id="KW-1185">Reference proteome</keyword>
<dbReference type="STRING" id="1742973.COMA2_30343"/>
<sequence length="121" mass="13610">MHVRIQRVLQCRACRKICRALSAIRLMREIFGDSRRSMVERPHRQDGQQAAPWQAAEGQARRLIAFFGHHGMIGVSIFTSRTGRCRPPAAGRCGSRSTRTSSGAGNAIERICLNWKPPVQR</sequence>
<evidence type="ECO:0000313" key="2">
    <source>
        <dbReference type="Proteomes" id="UP000198736"/>
    </source>
</evidence>
<evidence type="ECO:0000313" key="1">
    <source>
        <dbReference type="EMBL" id="CUS37572.1"/>
    </source>
</evidence>
<dbReference type="AlphaFoldDB" id="A0A0S4LNH9"/>
<organism evidence="1 2">
    <name type="scientific">Candidatus Nitrospira nitrificans</name>
    <dbReference type="NCBI Taxonomy" id="1742973"/>
    <lineage>
        <taxon>Bacteria</taxon>
        <taxon>Pseudomonadati</taxon>
        <taxon>Nitrospirota</taxon>
        <taxon>Nitrospiria</taxon>
        <taxon>Nitrospirales</taxon>
        <taxon>Nitrospiraceae</taxon>
        <taxon>Nitrospira</taxon>
    </lineage>
</organism>
<dbReference type="EMBL" id="CZPZ01000023">
    <property type="protein sequence ID" value="CUS37572.1"/>
    <property type="molecule type" value="Genomic_DNA"/>
</dbReference>
<name>A0A0S4LNH9_9BACT</name>
<accession>A0A0S4LNH9</accession>